<dbReference type="Gene3D" id="3.90.1590.10">
    <property type="entry name" value="glutathione-dependent formaldehyde- activating enzyme (gfa)"/>
    <property type="match status" value="1"/>
</dbReference>
<keyword evidence="4" id="KW-0456">Lyase</keyword>
<gene>
    <name evidence="6" type="ORF">N7494_005272</name>
</gene>
<protein>
    <recommendedName>
        <fullName evidence="5">CENP-V/GFA domain-containing protein</fullName>
    </recommendedName>
</protein>
<feature type="domain" description="CENP-V/GFA" evidence="5">
    <location>
        <begin position="3"/>
        <end position="100"/>
    </location>
</feature>
<dbReference type="SUPFAM" id="SSF51316">
    <property type="entry name" value="Mss4-like"/>
    <property type="match status" value="1"/>
</dbReference>
<dbReference type="InterPro" id="IPR006913">
    <property type="entry name" value="CENP-V/GFA"/>
</dbReference>
<accession>A0AAD6GF97</accession>
<reference evidence="6 7" key="1">
    <citation type="journal article" date="2023" name="IMA Fungus">
        <title>Comparative genomic study of the Penicillium genus elucidates a diverse pangenome and 15 lateral gene transfer events.</title>
        <authorList>
            <person name="Petersen C."/>
            <person name="Sorensen T."/>
            <person name="Nielsen M.R."/>
            <person name="Sondergaard T.E."/>
            <person name="Sorensen J.L."/>
            <person name="Fitzpatrick D.A."/>
            <person name="Frisvad J.C."/>
            <person name="Nielsen K.L."/>
        </authorList>
    </citation>
    <scope>NUCLEOTIDE SEQUENCE [LARGE SCALE GENOMIC DNA]</scope>
    <source>
        <strain evidence="6 7">IBT 35679</strain>
    </source>
</reference>
<evidence type="ECO:0000256" key="1">
    <source>
        <dbReference type="ARBA" id="ARBA00005495"/>
    </source>
</evidence>
<evidence type="ECO:0000256" key="4">
    <source>
        <dbReference type="ARBA" id="ARBA00023239"/>
    </source>
</evidence>
<dbReference type="PROSITE" id="PS51891">
    <property type="entry name" value="CENP_V_GFA"/>
    <property type="match status" value="1"/>
</dbReference>
<dbReference type="InterPro" id="IPR011057">
    <property type="entry name" value="Mss4-like_sf"/>
</dbReference>
<dbReference type="EMBL" id="JAQIZZ010000004">
    <property type="protein sequence ID" value="KAJ5543993.1"/>
    <property type="molecule type" value="Genomic_DNA"/>
</dbReference>
<proteinExistence type="inferred from homology"/>
<dbReference type="PANTHER" id="PTHR33337">
    <property type="entry name" value="GFA DOMAIN-CONTAINING PROTEIN"/>
    <property type="match status" value="1"/>
</dbReference>
<comment type="caution">
    <text evidence="6">The sequence shown here is derived from an EMBL/GenBank/DDBJ whole genome shotgun (WGS) entry which is preliminary data.</text>
</comment>
<sequence length="100" mass="10924">MTLHGSCMCGATAFTSPSEPILTALCHCVDCQKWTGSAFTSNVVVPRDTFKVTKGTPKFFDIADNGEASLRNKVDIEFFVKDRVSYLAAVDVAKQEPRFG</sequence>
<dbReference type="GO" id="GO:0046872">
    <property type="term" value="F:metal ion binding"/>
    <property type="evidence" value="ECO:0007669"/>
    <property type="project" value="UniProtKB-KW"/>
</dbReference>
<name>A0AAD6GF97_9EURO</name>
<dbReference type="Pfam" id="PF04828">
    <property type="entry name" value="GFA"/>
    <property type="match status" value="1"/>
</dbReference>
<evidence type="ECO:0000256" key="2">
    <source>
        <dbReference type="ARBA" id="ARBA00022723"/>
    </source>
</evidence>
<keyword evidence="3" id="KW-0862">Zinc</keyword>
<evidence type="ECO:0000256" key="3">
    <source>
        <dbReference type="ARBA" id="ARBA00022833"/>
    </source>
</evidence>
<dbReference type="PANTHER" id="PTHR33337:SF30">
    <property type="entry name" value="DUF636 DOMAIN PROTEIN (AFU_ORTHOLOGUE AFUA_1G03180)"/>
    <property type="match status" value="1"/>
</dbReference>
<organism evidence="6 7">
    <name type="scientific">Penicillium frequentans</name>
    <dbReference type="NCBI Taxonomy" id="3151616"/>
    <lineage>
        <taxon>Eukaryota</taxon>
        <taxon>Fungi</taxon>
        <taxon>Dikarya</taxon>
        <taxon>Ascomycota</taxon>
        <taxon>Pezizomycotina</taxon>
        <taxon>Eurotiomycetes</taxon>
        <taxon>Eurotiomycetidae</taxon>
        <taxon>Eurotiales</taxon>
        <taxon>Aspergillaceae</taxon>
        <taxon>Penicillium</taxon>
    </lineage>
</organism>
<evidence type="ECO:0000313" key="6">
    <source>
        <dbReference type="EMBL" id="KAJ5543993.1"/>
    </source>
</evidence>
<dbReference type="AlphaFoldDB" id="A0AAD6GF97"/>
<evidence type="ECO:0000259" key="5">
    <source>
        <dbReference type="PROSITE" id="PS51891"/>
    </source>
</evidence>
<dbReference type="Proteomes" id="UP001220324">
    <property type="component" value="Unassembled WGS sequence"/>
</dbReference>
<evidence type="ECO:0000313" key="7">
    <source>
        <dbReference type="Proteomes" id="UP001220324"/>
    </source>
</evidence>
<dbReference type="GO" id="GO:0016846">
    <property type="term" value="F:carbon-sulfur lyase activity"/>
    <property type="evidence" value="ECO:0007669"/>
    <property type="project" value="InterPro"/>
</dbReference>
<comment type="similarity">
    <text evidence="1">Belongs to the Gfa family.</text>
</comment>
<keyword evidence="7" id="KW-1185">Reference proteome</keyword>
<keyword evidence="2" id="KW-0479">Metal-binding</keyword>